<comment type="cofactor">
    <cofactor evidence="1">
        <name>Mg(2+)</name>
        <dbReference type="ChEBI" id="CHEBI:18420"/>
    </cofactor>
</comment>
<evidence type="ECO:0000256" key="5">
    <source>
        <dbReference type="ARBA" id="ARBA00022801"/>
    </source>
</evidence>
<dbReference type="InterPro" id="IPR005238">
    <property type="entry name" value="ComB-like"/>
</dbReference>
<evidence type="ECO:0000256" key="2">
    <source>
        <dbReference type="ARBA" id="ARBA00009997"/>
    </source>
</evidence>
<dbReference type="GO" id="GO:0050532">
    <property type="term" value="F:2-phosphosulfolactate phosphatase activity"/>
    <property type="evidence" value="ECO:0007669"/>
    <property type="project" value="UniProtKB-EC"/>
</dbReference>
<dbReference type="EMBL" id="JXIQ01000019">
    <property type="protein sequence ID" value="KIY23345.1"/>
    <property type="molecule type" value="Genomic_DNA"/>
</dbReference>
<gene>
    <name evidence="8" type="ORF">UB32_03195</name>
</gene>
<dbReference type="OrthoDB" id="4913at2"/>
<dbReference type="AlphaFoldDB" id="A0A0D6ZDJ7"/>
<dbReference type="RefSeq" id="WP_044391154.1">
    <property type="nucleotide sequence ID" value="NZ_JXIQ01000019.1"/>
</dbReference>
<organism evidence="8 9">
    <name type="scientific">Mesobacillus subterraneus</name>
    <dbReference type="NCBI Taxonomy" id="285983"/>
    <lineage>
        <taxon>Bacteria</taxon>
        <taxon>Bacillati</taxon>
        <taxon>Bacillota</taxon>
        <taxon>Bacilli</taxon>
        <taxon>Bacillales</taxon>
        <taxon>Bacillaceae</taxon>
        <taxon>Mesobacillus</taxon>
    </lineage>
</organism>
<dbReference type="PATRIC" id="fig|285983.3.peg.2572"/>
<dbReference type="PANTHER" id="PTHR37311:SF1">
    <property type="entry name" value="2-PHOSPHOSULFOLACTATE PHOSPHATASE-RELATED"/>
    <property type="match status" value="1"/>
</dbReference>
<dbReference type="PANTHER" id="PTHR37311">
    <property type="entry name" value="2-PHOSPHOSULFOLACTATE PHOSPHATASE-RELATED"/>
    <property type="match status" value="1"/>
</dbReference>
<dbReference type="Gene3D" id="3.90.1560.10">
    <property type="entry name" value="ComB-like"/>
    <property type="match status" value="1"/>
</dbReference>
<keyword evidence="9" id="KW-1185">Reference proteome</keyword>
<evidence type="ECO:0000256" key="4">
    <source>
        <dbReference type="ARBA" id="ARBA00021948"/>
    </source>
</evidence>
<sequence length="256" mass="28796">MKIHLLLKKEEIDKQKMADNKIAVVFDVLLATSTITSALEFGAKEVIPVNDRKEAEKEAAGREKDCFVLVGEYQGKTIDGFLSPNPLELREKIEGKSVILSTTNGTVALKNSADAQRVYAASLMNCRAVANHILKDYQGETIVVVCSGSSNEFNVEDFHGAGCFIDCLIKEYDKEYFLTDSAYAAQSFYHRHNLNSNDILKDTRVGRMLSKHGFDEEIEFVSRQNIFTTVPMLMDKKRIIDVLNDNVYKKEGKVCH</sequence>
<comment type="similarity">
    <text evidence="2">Belongs to the ComB family.</text>
</comment>
<evidence type="ECO:0000256" key="3">
    <source>
        <dbReference type="ARBA" id="ARBA00012953"/>
    </source>
</evidence>
<dbReference type="GO" id="GO:0050545">
    <property type="term" value="F:sulfopyruvate decarboxylase activity"/>
    <property type="evidence" value="ECO:0007669"/>
    <property type="project" value="TreeGrafter"/>
</dbReference>
<name>A0A0D6ZDJ7_9BACI</name>
<evidence type="ECO:0000256" key="6">
    <source>
        <dbReference type="ARBA" id="ARBA00022842"/>
    </source>
</evidence>
<keyword evidence="6" id="KW-0460">Magnesium</keyword>
<protein>
    <recommendedName>
        <fullName evidence="4">Probable 2-phosphosulfolactate phosphatase</fullName>
        <ecNumber evidence="3">3.1.3.71</ecNumber>
    </recommendedName>
</protein>
<accession>A0A0D6ZDJ7</accession>
<dbReference type="EC" id="3.1.3.71" evidence="3"/>
<dbReference type="SUPFAM" id="SSF142823">
    <property type="entry name" value="ComB-like"/>
    <property type="match status" value="1"/>
</dbReference>
<evidence type="ECO:0000313" key="9">
    <source>
        <dbReference type="Proteomes" id="UP000032512"/>
    </source>
</evidence>
<dbReference type="GO" id="GO:0000287">
    <property type="term" value="F:magnesium ion binding"/>
    <property type="evidence" value="ECO:0007669"/>
    <property type="project" value="InterPro"/>
</dbReference>
<evidence type="ECO:0000313" key="8">
    <source>
        <dbReference type="EMBL" id="KIY23345.1"/>
    </source>
</evidence>
<reference evidence="8 9" key="1">
    <citation type="submission" date="2015-01" db="EMBL/GenBank/DDBJ databases">
        <title>Draft genome sequences of the supercritical CO2 tolerant bacteria Bacillus subterraneus MITOT1 and Bacillus cereus MIT0214.</title>
        <authorList>
            <person name="Peet K.C."/>
            <person name="Thompson J.R."/>
        </authorList>
    </citation>
    <scope>NUCLEOTIDE SEQUENCE [LARGE SCALE GENOMIC DNA]</scope>
    <source>
        <strain evidence="8 9">MITOT1</strain>
    </source>
</reference>
<proteinExistence type="inferred from homology"/>
<dbReference type="InterPro" id="IPR036702">
    <property type="entry name" value="ComB-like_sf"/>
</dbReference>
<evidence type="ECO:0000256" key="1">
    <source>
        <dbReference type="ARBA" id="ARBA00001946"/>
    </source>
</evidence>
<comment type="catalytic activity">
    <reaction evidence="7">
        <text>(2R)-O-phospho-3-sulfolactate + H2O = (2R)-3-sulfolactate + phosphate</text>
        <dbReference type="Rhea" id="RHEA:23416"/>
        <dbReference type="ChEBI" id="CHEBI:15377"/>
        <dbReference type="ChEBI" id="CHEBI:15597"/>
        <dbReference type="ChEBI" id="CHEBI:43474"/>
        <dbReference type="ChEBI" id="CHEBI:58738"/>
        <dbReference type="EC" id="3.1.3.71"/>
    </reaction>
</comment>
<keyword evidence="5" id="KW-0378">Hydrolase</keyword>
<dbReference type="Pfam" id="PF04029">
    <property type="entry name" value="2-ph_phosp"/>
    <property type="match status" value="1"/>
</dbReference>
<evidence type="ECO:0000256" key="7">
    <source>
        <dbReference type="ARBA" id="ARBA00033711"/>
    </source>
</evidence>
<comment type="caution">
    <text evidence="8">The sequence shown here is derived from an EMBL/GenBank/DDBJ whole genome shotgun (WGS) entry which is preliminary data.</text>
</comment>
<dbReference type="Proteomes" id="UP000032512">
    <property type="component" value="Unassembled WGS sequence"/>
</dbReference>